<dbReference type="SUPFAM" id="SSF55103">
    <property type="entry name" value="FAD-linked oxidases, C-terminal domain"/>
    <property type="match status" value="1"/>
</dbReference>
<keyword evidence="8" id="KW-1185">Reference proteome</keyword>
<dbReference type="InterPro" id="IPR036318">
    <property type="entry name" value="FAD-bd_PCMH-like_sf"/>
</dbReference>
<dbReference type="InterPro" id="IPR016171">
    <property type="entry name" value="Vanillyl_alc_oxidase_C-sub2"/>
</dbReference>
<dbReference type="FunFam" id="1.10.45.10:FF:000001">
    <property type="entry name" value="D-lactate dehydrogenase mitochondrial"/>
    <property type="match status" value="1"/>
</dbReference>
<organism evidence="7 8">
    <name type="scientific">Thermanaerosceptrum fracticalcis</name>
    <dbReference type="NCBI Taxonomy" id="1712410"/>
    <lineage>
        <taxon>Bacteria</taxon>
        <taxon>Bacillati</taxon>
        <taxon>Bacillota</taxon>
        <taxon>Clostridia</taxon>
        <taxon>Eubacteriales</taxon>
        <taxon>Peptococcaceae</taxon>
        <taxon>Thermanaerosceptrum</taxon>
    </lineage>
</organism>
<dbReference type="Gene3D" id="1.10.45.10">
    <property type="entry name" value="Vanillyl-alcohol Oxidase, Chain A, domain 4"/>
    <property type="match status" value="1"/>
</dbReference>
<dbReference type="OrthoDB" id="9767256at2"/>
<dbReference type="FunFam" id="3.30.70.2740:FF:000001">
    <property type="entry name" value="D-lactate dehydrogenase mitochondrial"/>
    <property type="match status" value="1"/>
</dbReference>
<dbReference type="InterPro" id="IPR051914">
    <property type="entry name" value="FAD-linked_OxidoTrans_Type4"/>
</dbReference>
<name>A0A7G6E6Z5_THEFR</name>
<dbReference type="Pfam" id="PF01565">
    <property type="entry name" value="FAD_binding_4"/>
    <property type="match status" value="1"/>
</dbReference>
<dbReference type="EMBL" id="CP045798">
    <property type="protein sequence ID" value="QNB47849.1"/>
    <property type="molecule type" value="Genomic_DNA"/>
</dbReference>
<comment type="similarity">
    <text evidence="2">Belongs to the FAD-binding oxidoreductase/transferase type 4 family.</text>
</comment>
<evidence type="ECO:0000256" key="5">
    <source>
        <dbReference type="ARBA" id="ARBA00023002"/>
    </source>
</evidence>
<sequence>MLNKSLVNSLKQIVGSENVVTGRIPLFTYSYDASQFPGRPDVVVFPTTTEMVCALFHFAAEQGLNVTPRGAGTCLSGGAVASEGGIVISMNKMNRIIDINQVNRTVLVEAGVINKSIQAAAEPFGLMFAPDPASLNVSTIGGNIAENAGGIRGVKYGCTKDHVLGLEVVIPSGEVVKTGQLLSISESQIDLSYFLCGSEGTLGIVTKALLALTPINPEVVTMTAVFNDLGDAGDCVAEIIARGVTPTTMEIMDNTLIKAVEDYAKLGLPKDAEALLLLEVDGFSSELESQVPSIIEAFRKNRAKNYSIAGNEQERQALWKARRSANGALGKLKPSMVVQDVVVPRDRLAAMLRNVSALAKRYGIIIAQLAHAGDGNLHPHLLYDHRVPQEAEVIEHVCDEIFKEALAQGGTLSGEHGIGLEKVKYMPLAFSQESISYMKQLKHAFDPESHFNPGKLLP</sequence>
<gene>
    <name evidence="7" type="ORF">BR63_17245</name>
</gene>
<evidence type="ECO:0000256" key="4">
    <source>
        <dbReference type="ARBA" id="ARBA00022827"/>
    </source>
</evidence>
<dbReference type="GO" id="GO:0016491">
    <property type="term" value="F:oxidoreductase activity"/>
    <property type="evidence" value="ECO:0007669"/>
    <property type="project" value="UniProtKB-KW"/>
</dbReference>
<dbReference type="Gene3D" id="3.30.465.10">
    <property type="match status" value="1"/>
</dbReference>
<evidence type="ECO:0000256" key="2">
    <source>
        <dbReference type="ARBA" id="ARBA00008000"/>
    </source>
</evidence>
<dbReference type="KEGG" id="tfr:BR63_17245"/>
<feature type="domain" description="FAD-binding PCMH-type" evidence="6">
    <location>
        <begin position="36"/>
        <end position="215"/>
    </location>
</feature>
<keyword evidence="5" id="KW-0560">Oxidoreductase</keyword>
<dbReference type="PROSITE" id="PS51387">
    <property type="entry name" value="FAD_PCMH"/>
    <property type="match status" value="1"/>
</dbReference>
<proteinExistence type="inferred from homology"/>
<dbReference type="Gene3D" id="3.30.70.2740">
    <property type="match status" value="1"/>
</dbReference>
<dbReference type="AlphaFoldDB" id="A0A7G6E6Z5"/>
<dbReference type="InterPro" id="IPR016167">
    <property type="entry name" value="FAD-bd_PCMH_sub1"/>
</dbReference>
<dbReference type="PANTHER" id="PTHR42934">
    <property type="entry name" value="GLYCOLATE OXIDASE SUBUNIT GLCD"/>
    <property type="match status" value="1"/>
</dbReference>
<dbReference type="InterPro" id="IPR016169">
    <property type="entry name" value="FAD-bd_PCMH_sub2"/>
</dbReference>
<evidence type="ECO:0000313" key="7">
    <source>
        <dbReference type="EMBL" id="QNB47849.1"/>
    </source>
</evidence>
<dbReference type="InterPro" id="IPR004113">
    <property type="entry name" value="FAD-bd_oxidored_4_C"/>
</dbReference>
<evidence type="ECO:0000259" key="6">
    <source>
        <dbReference type="PROSITE" id="PS51387"/>
    </source>
</evidence>
<dbReference type="PANTHER" id="PTHR42934:SF1">
    <property type="entry name" value="GLYCOLATE OXIDASE SUBUNIT GLCD"/>
    <property type="match status" value="1"/>
</dbReference>
<protein>
    <submittedName>
        <fullName evidence="7">FAD-binding protein</fullName>
    </submittedName>
</protein>
<dbReference type="RefSeq" id="WP_034421115.1">
    <property type="nucleotide sequence ID" value="NZ_CP045798.1"/>
</dbReference>
<evidence type="ECO:0000313" key="8">
    <source>
        <dbReference type="Proteomes" id="UP000515847"/>
    </source>
</evidence>
<reference evidence="7 8" key="1">
    <citation type="journal article" date="2019" name="Front. Microbiol.">
        <title>Thermoanaerosceptrum fracticalcis gen. nov. sp. nov., a Novel Fumarate-Fermenting Microorganism From a Deep Fractured Carbonate Aquifer of the US Great Basin.</title>
        <authorList>
            <person name="Hamilton-Brehm S.D."/>
            <person name="Stewart L.E."/>
            <person name="Zavarin M."/>
            <person name="Caldwell M."/>
            <person name="Lawson P.A."/>
            <person name="Onstott T.C."/>
            <person name="Grzymski J."/>
            <person name="Neveux I."/>
            <person name="Lollar B.S."/>
            <person name="Russell C.E."/>
            <person name="Moser D.P."/>
        </authorList>
    </citation>
    <scope>NUCLEOTIDE SEQUENCE [LARGE SCALE GENOMIC DNA]</scope>
    <source>
        <strain evidence="7 8">DRI-13</strain>
    </source>
</reference>
<dbReference type="InterPro" id="IPR016164">
    <property type="entry name" value="FAD-linked_Oxase-like_C"/>
</dbReference>
<keyword evidence="4" id="KW-0274">FAD</keyword>
<dbReference type="InterPro" id="IPR006094">
    <property type="entry name" value="Oxid_FAD_bind_N"/>
</dbReference>
<evidence type="ECO:0000256" key="1">
    <source>
        <dbReference type="ARBA" id="ARBA00001974"/>
    </source>
</evidence>
<dbReference type="Pfam" id="PF02913">
    <property type="entry name" value="FAD-oxidase_C"/>
    <property type="match status" value="1"/>
</dbReference>
<keyword evidence="3" id="KW-0285">Flavoprotein</keyword>
<evidence type="ECO:0000256" key="3">
    <source>
        <dbReference type="ARBA" id="ARBA00022630"/>
    </source>
</evidence>
<accession>A0A7G6E6Z5</accession>
<dbReference type="Gene3D" id="3.30.43.10">
    <property type="entry name" value="Uridine Diphospho-n-acetylenolpyruvylglucosamine Reductase, domain 2"/>
    <property type="match status" value="1"/>
</dbReference>
<comment type="cofactor">
    <cofactor evidence="1">
        <name>FAD</name>
        <dbReference type="ChEBI" id="CHEBI:57692"/>
    </cofactor>
</comment>
<dbReference type="GO" id="GO:0071949">
    <property type="term" value="F:FAD binding"/>
    <property type="evidence" value="ECO:0007669"/>
    <property type="project" value="InterPro"/>
</dbReference>
<dbReference type="Gene3D" id="3.30.70.2190">
    <property type="match status" value="1"/>
</dbReference>
<dbReference type="InterPro" id="IPR016166">
    <property type="entry name" value="FAD-bd_PCMH"/>
</dbReference>
<dbReference type="Proteomes" id="UP000515847">
    <property type="component" value="Chromosome"/>
</dbReference>
<dbReference type="SUPFAM" id="SSF56176">
    <property type="entry name" value="FAD-binding/transporter-associated domain-like"/>
    <property type="match status" value="1"/>
</dbReference>